<dbReference type="InterPro" id="IPR029063">
    <property type="entry name" value="SAM-dependent_MTases_sf"/>
</dbReference>
<reference evidence="5 6" key="1">
    <citation type="submission" date="2018-12" db="EMBL/GenBank/DDBJ databases">
        <title>Draft genome sequence of Embleya hyalina NBRC 13850T.</title>
        <authorList>
            <person name="Komaki H."/>
            <person name="Hosoyama A."/>
            <person name="Kimura A."/>
            <person name="Ichikawa N."/>
            <person name="Tamura T."/>
        </authorList>
    </citation>
    <scope>NUCLEOTIDE SEQUENCE [LARGE SCALE GENOMIC DNA]</scope>
    <source>
        <strain evidence="5 6">NBRC 13850</strain>
    </source>
</reference>
<sequence length="250" mass="27681">MDMSELARRGFGSGADRYHRARPAYRPEVIAYLHGAVDLGPGREVLDLAAGTGRMTAELVALGADVTAVEPSEAMRATFARALPEVPLHIGSAEEIPFPAGSFDAVVVAQAFHWFDGPAALREIARVLRPGGGLVLLWNERDESDAEALALSAVTEWKEFQPYEVGRDFRTDLDASGRYLPAVRRDFRWTETLAHRELTDRIATLSYVNALPEAEHADFFARLRTHLADRPDPMDIPYVTDTFVTHEHTA</sequence>
<dbReference type="AlphaFoldDB" id="A0A401YDU8"/>
<proteinExistence type="inferred from homology"/>
<feature type="domain" description="Methyltransferase type 11" evidence="4">
    <location>
        <begin position="46"/>
        <end position="135"/>
    </location>
</feature>
<dbReference type="PANTHER" id="PTHR44942">
    <property type="entry name" value="METHYLTRANSF_11 DOMAIN-CONTAINING PROTEIN"/>
    <property type="match status" value="1"/>
</dbReference>
<evidence type="ECO:0000256" key="1">
    <source>
        <dbReference type="ARBA" id="ARBA00008361"/>
    </source>
</evidence>
<dbReference type="GO" id="GO:0008757">
    <property type="term" value="F:S-adenosylmethionine-dependent methyltransferase activity"/>
    <property type="evidence" value="ECO:0007669"/>
    <property type="project" value="InterPro"/>
</dbReference>
<gene>
    <name evidence="5" type="ORF">EHYA_00418</name>
</gene>
<evidence type="ECO:0000256" key="2">
    <source>
        <dbReference type="ARBA" id="ARBA00022603"/>
    </source>
</evidence>
<dbReference type="SUPFAM" id="SSF53335">
    <property type="entry name" value="S-adenosyl-L-methionine-dependent methyltransferases"/>
    <property type="match status" value="1"/>
</dbReference>
<comment type="similarity">
    <text evidence="1">Belongs to the methyltransferase superfamily.</text>
</comment>
<accession>A0A401YDU8</accession>
<organism evidence="5 6">
    <name type="scientific">Embleya hyalina</name>
    <dbReference type="NCBI Taxonomy" id="516124"/>
    <lineage>
        <taxon>Bacteria</taxon>
        <taxon>Bacillati</taxon>
        <taxon>Actinomycetota</taxon>
        <taxon>Actinomycetes</taxon>
        <taxon>Kitasatosporales</taxon>
        <taxon>Streptomycetaceae</taxon>
        <taxon>Embleya</taxon>
    </lineage>
</organism>
<dbReference type="Pfam" id="PF08241">
    <property type="entry name" value="Methyltransf_11"/>
    <property type="match status" value="1"/>
</dbReference>
<keyword evidence="6" id="KW-1185">Reference proteome</keyword>
<dbReference type="Proteomes" id="UP000286931">
    <property type="component" value="Unassembled WGS sequence"/>
</dbReference>
<dbReference type="CDD" id="cd02440">
    <property type="entry name" value="AdoMet_MTases"/>
    <property type="match status" value="1"/>
</dbReference>
<dbReference type="InterPro" id="IPR051052">
    <property type="entry name" value="Diverse_substrate_MTase"/>
</dbReference>
<keyword evidence="3 5" id="KW-0808">Transferase</keyword>
<keyword evidence="2 5" id="KW-0489">Methyltransferase</keyword>
<evidence type="ECO:0000259" key="4">
    <source>
        <dbReference type="Pfam" id="PF08241"/>
    </source>
</evidence>
<evidence type="ECO:0000313" key="6">
    <source>
        <dbReference type="Proteomes" id="UP000286931"/>
    </source>
</evidence>
<comment type="caution">
    <text evidence="5">The sequence shown here is derived from an EMBL/GenBank/DDBJ whole genome shotgun (WGS) entry which is preliminary data.</text>
</comment>
<dbReference type="Gene3D" id="3.40.50.150">
    <property type="entry name" value="Vaccinia Virus protein VP39"/>
    <property type="match status" value="1"/>
</dbReference>
<protein>
    <submittedName>
        <fullName evidence="5">Putative methyltransferase</fullName>
    </submittedName>
</protein>
<dbReference type="InterPro" id="IPR013216">
    <property type="entry name" value="Methyltransf_11"/>
</dbReference>
<dbReference type="GO" id="GO:0032259">
    <property type="term" value="P:methylation"/>
    <property type="evidence" value="ECO:0007669"/>
    <property type="project" value="UniProtKB-KW"/>
</dbReference>
<dbReference type="PANTHER" id="PTHR44942:SF4">
    <property type="entry name" value="METHYLTRANSFERASE TYPE 11 DOMAIN-CONTAINING PROTEIN"/>
    <property type="match status" value="1"/>
</dbReference>
<evidence type="ECO:0000313" key="5">
    <source>
        <dbReference type="EMBL" id="GCD92777.1"/>
    </source>
</evidence>
<dbReference type="EMBL" id="BIFH01000013">
    <property type="protein sequence ID" value="GCD92777.1"/>
    <property type="molecule type" value="Genomic_DNA"/>
</dbReference>
<evidence type="ECO:0000256" key="3">
    <source>
        <dbReference type="ARBA" id="ARBA00022679"/>
    </source>
</evidence>
<name>A0A401YDU8_9ACTN</name>